<proteinExistence type="inferred from homology"/>
<gene>
    <name evidence="12" type="ORF">SAMN05421877_11063</name>
</gene>
<dbReference type="EC" id="2.8.1.7" evidence="3"/>
<evidence type="ECO:0000256" key="8">
    <source>
        <dbReference type="ARBA" id="ARBA00023014"/>
    </source>
</evidence>
<keyword evidence="4" id="KW-0808">Transferase</keyword>
<dbReference type="PANTHER" id="PTHR11601:SF34">
    <property type="entry name" value="CYSTEINE DESULFURASE"/>
    <property type="match status" value="1"/>
</dbReference>
<comment type="catalytic activity">
    <reaction evidence="9">
        <text>(sulfur carrier)-H + L-cysteine = (sulfur carrier)-SH + L-alanine</text>
        <dbReference type="Rhea" id="RHEA:43892"/>
        <dbReference type="Rhea" id="RHEA-COMP:14737"/>
        <dbReference type="Rhea" id="RHEA-COMP:14739"/>
        <dbReference type="ChEBI" id="CHEBI:29917"/>
        <dbReference type="ChEBI" id="CHEBI:35235"/>
        <dbReference type="ChEBI" id="CHEBI:57972"/>
        <dbReference type="ChEBI" id="CHEBI:64428"/>
        <dbReference type="EC" id="2.8.1.7"/>
    </reaction>
</comment>
<evidence type="ECO:0000256" key="2">
    <source>
        <dbReference type="ARBA" id="ARBA00006490"/>
    </source>
</evidence>
<keyword evidence="5" id="KW-0479">Metal-binding</keyword>
<name>A0A1H6BEV4_9SPHI</name>
<evidence type="ECO:0000259" key="11">
    <source>
        <dbReference type="Pfam" id="PF00266"/>
    </source>
</evidence>
<dbReference type="AlphaFoldDB" id="A0A1H6BEV4"/>
<accession>A0A1H6BEV4</accession>
<keyword evidence="6" id="KW-0663">Pyridoxal phosphate</keyword>
<evidence type="ECO:0000256" key="6">
    <source>
        <dbReference type="ARBA" id="ARBA00022898"/>
    </source>
</evidence>
<dbReference type="Gene3D" id="3.90.1150.10">
    <property type="entry name" value="Aspartate Aminotransferase, domain 1"/>
    <property type="match status" value="1"/>
</dbReference>
<sequence length="389" mass="42632">MKIAYFDNNATTRIDDLVLEAMLPYLKEQYGNASSVQHKLGRQGSHAVEHARIQVAELIHANPKEITFTSGSTEAINTVLRGISKSYRTIGNRILTCGTEHKAVLTTCEQLTKEGMAIDLLKVNGLGEIDLQALEDAIGPETVLVCLMAANNETGVIHPLQEIAEICQRKGVLFFCDATQWIGKLPLNVEETPIDILCLSAHKMHGPKGIGALYIRRKSKPIQIPALISGGKQEHGLRGGTYPVHQIVGLGEAAHQAQQKFEIATLRDYFEAELLKAVEESSIPTKGANRLPNTSNVLIKHVKTAELMTKLPQVAFSSGSACVSGDRDPSHVLKAMGYSAEDAYCSMRFSFSKYTDREEVDSAIQQLKEAVAAIRAHSPIWEMYKDGLI</sequence>
<dbReference type="GO" id="GO:0051536">
    <property type="term" value="F:iron-sulfur cluster binding"/>
    <property type="evidence" value="ECO:0007669"/>
    <property type="project" value="UniProtKB-KW"/>
</dbReference>
<reference evidence="13" key="1">
    <citation type="submission" date="2016-10" db="EMBL/GenBank/DDBJ databases">
        <authorList>
            <person name="Varghese N."/>
            <person name="Submissions S."/>
        </authorList>
    </citation>
    <scope>NUCLEOTIDE SEQUENCE [LARGE SCALE GENOMIC DNA]</scope>
    <source>
        <strain evidence="13">DSM 22361</strain>
    </source>
</reference>
<evidence type="ECO:0000256" key="9">
    <source>
        <dbReference type="ARBA" id="ARBA00050776"/>
    </source>
</evidence>
<dbReference type="InterPro" id="IPR020578">
    <property type="entry name" value="Aminotrans_V_PyrdxlP_BS"/>
</dbReference>
<keyword evidence="7" id="KW-0408">Iron</keyword>
<dbReference type="RefSeq" id="WP_234993238.1">
    <property type="nucleotide sequence ID" value="NZ_CP049246.1"/>
</dbReference>
<dbReference type="InterPro" id="IPR000192">
    <property type="entry name" value="Aminotrans_V_dom"/>
</dbReference>
<dbReference type="PIRSF" id="PIRSF005572">
    <property type="entry name" value="NifS"/>
    <property type="match status" value="1"/>
</dbReference>
<evidence type="ECO:0000256" key="4">
    <source>
        <dbReference type="ARBA" id="ARBA00022679"/>
    </source>
</evidence>
<dbReference type="InterPro" id="IPR016454">
    <property type="entry name" value="Cysteine_dSase"/>
</dbReference>
<comment type="similarity">
    <text evidence="2">Belongs to the class-V pyridoxal-phosphate-dependent aminotransferase family. NifS/IscS subfamily.</text>
</comment>
<evidence type="ECO:0000256" key="10">
    <source>
        <dbReference type="RuleBase" id="RU004504"/>
    </source>
</evidence>
<comment type="cofactor">
    <cofactor evidence="1 10">
        <name>pyridoxal 5'-phosphate</name>
        <dbReference type="ChEBI" id="CHEBI:597326"/>
    </cofactor>
</comment>
<evidence type="ECO:0000256" key="5">
    <source>
        <dbReference type="ARBA" id="ARBA00022723"/>
    </source>
</evidence>
<dbReference type="GO" id="GO:0046872">
    <property type="term" value="F:metal ion binding"/>
    <property type="evidence" value="ECO:0007669"/>
    <property type="project" value="UniProtKB-KW"/>
</dbReference>
<dbReference type="InterPro" id="IPR015421">
    <property type="entry name" value="PyrdxlP-dep_Trfase_major"/>
</dbReference>
<dbReference type="Proteomes" id="UP000236731">
    <property type="component" value="Unassembled WGS sequence"/>
</dbReference>
<dbReference type="PANTHER" id="PTHR11601">
    <property type="entry name" value="CYSTEINE DESULFURYLASE FAMILY MEMBER"/>
    <property type="match status" value="1"/>
</dbReference>
<evidence type="ECO:0000313" key="12">
    <source>
        <dbReference type="EMBL" id="SEG59114.1"/>
    </source>
</evidence>
<dbReference type="GO" id="GO:0031071">
    <property type="term" value="F:cysteine desulfurase activity"/>
    <property type="evidence" value="ECO:0007669"/>
    <property type="project" value="UniProtKB-EC"/>
</dbReference>
<dbReference type="InterPro" id="IPR015424">
    <property type="entry name" value="PyrdxlP-dep_Trfase"/>
</dbReference>
<evidence type="ECO:0000256" key="7">
    <source>
        <dbReference type="ARBA" id="ARBA00023004"/>
    </source>
</evidence>
<evidence type="ECO:0000313" key="13">
    <source>
        <dbReference type="Proteomes" id="UP000236731"/>
    </source>
</evidence>
<dbReference type="Gene3D" id="3.40.640.10">
    <property type="entry name" value="Type I PLP-dependent aspartate aminotransferase-like (Major domain)"/>
    <property type="match status" value="1"/>
</dbReference>
<dbReference type="SUPFAM" id="SSF53383">
    <property type="entry name" value="PLP-dependent transferases"/>
    <property type="match status" value="1"/>
</dbReference>
<evidence type="ECO:0000256" key="3">
    <source>
        <dbReference type="ARBA" id="ARBA00012239"/>
    </source>
</evidence>
<keyword evidence="8" id="KW-0411">Iron-sulfur</keyword>
<dbReference type="Pfam" id="PF00266">
    <property type="entry name" value="Aminotran_5"/>
    <property type="match status" value="1"/>
</dbReference>
<organism evidence="12 13">
    <name type="scientific">Sphingobacterium lactis</name>
    <dbReference type="NCBI Taxonomy" id="797291"/>
    <lineage>
        <taxon>Bacteria</taxon>
        <taxon>Pseudomonadati</taxon>
        <taxon>Bacteroidota</taxon>
        <taxon>Sphingobacteriia</taxon>
        <taxon>Sphingobacteriales</taxon>
        <taxon>Sphingobacteriaceae</taxon>
        <taxon>Sphingobacterium</taxon>
    </lineage>
</organism>
<dbReference type="Gene3D" id="1.10.260.50">
    <property type="match status" value="1"/>
</dbReference>
<protein>
    <recommendedName>
        <fullName evidence="3">cysteine desulfurase</fullName>
        <ecNumber evidence="3">2.8.1.7</ecNumber>
    </recommendedName>
</protein>
<dbReference type="InterPro" id="IPR015422">
    <property type="entry name" value="PyrdxlP-dep_Trfase_small"/>
</dbReference>
<feature type="domain" description="Aminotransferase class V" evidence="11">
    <location>
        <begin position="5"/>
        <end position="361"/>
    </location>
</feature>
<dbReference type="EMBL" id="FNUT01000010">
    <property type="protein sequence ID" value="SEG59114.1"/>
    <property type="molecule type" value="Genomic_DNA"/>
</dbReference>
<dbReference type="PROSITE" id="PS00595">
    <property type="entry name" value="AA_TRANSFER_CLASS_5"/>
    <property type="match status" value="1"/>
</dbReference>
<evidence type="ECO:0000256" key="1">
    <source>
        <dbReference type="ARBA" id="ARBA00001933"/>
    </source>
</evidence>
<keyword evidence="13" id="KW-1185">Reference proteome</keyword>